<gene>
    <name evidence="7" type="ORF">BXY41_11280</name>
</gene>
<dbReference type="RefSeq" id="WP_104438620.1">
    <property type="nucleotide sequence ID" value="NZ_CP070896.1"/>
</dbReference>
<dbReference type="Pfam" id="PF13370">
    <property type="entry name" value="Fer4_13"/>
    <property type="match status" value="1"/>
</dbReference>
<evidence type="ECO:0000256" key="6">
    <source>
        <dbReference type="RuleBase" id="RU368020"/>
    </source>
</evidence>
<evidence type="ECO:0000256" key="3">
    <source>
        <dbReference type="ARBA" id="ARBA00022982"/>
    </source>
</evidence>
<keyword evidence="5 6" id="KW-0411">Iron-sulfur</keyword>
<dbReference type="EMBL" id="PTJA01000012">
    <property type="protein sequence ID" value="PPK78921.1"/>
    <property type="molecule type" value="Genomic_DNA"/>
</dbReference>
<keyword evidence="4 6" id="KW-0408">Iron</keyword>
<comment type="function">
    <text evidence="6">Ferredoxins are iron-sulfur proteins that transfer electrons in a wide variety of metabolic reactions.</text>
</comment>
<dbReference type="InterPro" id="IPR051269">
    <property type="entry name" value="Fe-S_cluster_ET"/>
</dbReference>
<dbReference type="GO" id="GO:0005506">
    <property type="term" value="F:iron ion binding"/>
    <property type="evidence" value="ECO:0007669"/>
    <property type="project" value="UniProtKB-UniRule"/>
</dbReference>
<dbReference type="PRINTS" id="PR00352">
    <property type="entry name" value="3FE4SFRDOXIN"/>
</dbReference>
<keyword evidence="1 6" id="KW-0813">Transport</keyword>
<dbReference type="InterPro" id="IPR017900">
    <property type="entry name" value="4Fe4S_Fe_S_CS"/>
</dbReference>
<dbReference type="PANTHER" id="PTHR36923:SF3">
    <property type="entry name" value="FERREDOXIN"/>
    <property type="match status" value="1"/>
</dbReference>
<dbReference type="PROSITE" id="PS51379">
    <property type="entry name" value="4FE4S_FER_2"/>
    <property type="match status" value="1"/>
</dbReference>
<dbReference type="InterPro" id="IPR017896">
    <property type="entry name" value="4Fe4S_Fe-S-bd"/>
</dbReference>
<reference evidence="7 8" key="1">
    <citation type="submission" date="2018-02" db="EMBL/GenBank/DDBJ databases">
        <title>Genomic Encyclopedia of Archaeal and Bacterial Type Strains, Phase II (KMG-II): from individual species to whole genera.</title>
        <authorList>
            <person name="Goeker M."/>
        </authorList>
    </citation>
    <scope>NUCLEOTIDE SEQUENCE [LARGE SCALE GENOMIC DNA]</scope>
    <source>
        <strain evidence="7 8">DSM 3808</strain>
    </source>
</reference>
<evidence type="ECO:0000256" key="5">
    <source>
        <dbReference type="ARBA" id="ARBA00023014"/>
    </source>
</evidence>
<evidence type="ECO:0000313" key="7">
    <source>
        <dbReference type="EMBL" id="PPK78921.1"/>
    </source>
</evidence>
<organism evidence="7 8">
    <name type="scientific">Lacrimispora xylanisolvens</name>
    <dbReference type="NCBI Taxonomy" id="384636"/>
    <lineage>
        <taxon>Bacteria</taxon>
        <taxon>Bacillati</taxon>
        <taxon>Bacillota</taxon>
        <taxon>Clostridia</taxon>
        <taxon>Lachnospirales</taxon>
        <taxon>Lachnospiraceae</taxon>
        <taxon>Lacrimispora</taxon>
    </lineage>
</organism>
<dbReference type="PROSITE" id="PS00198">
    <property type="entry name" value="4FE4S_FER_1"/>
    <property type="match status" value="1"/>
</dbReference>
<dbReference type="Gene3D" id="3.30.70.20">
    <property type="match status" value="1"/>
</dbReference>
<dbReference type="PANTHER" id="PTHR36923">
    <property type="entry name" value="FERREDOXIN"/>
    <property type="match status" value="1"/>
</dbReference>
<dbReference type="OrthoDB" id="9803319at2"/>
<dbReference type="Proteomes" id="UP000237749">
    <property type="component" value="Unassembled WGS sequence"/>
</dbReference>
<dbReference type="AlphaFoldDB" id="A0A2S6HN35"/>
<comment type="caution">
    <text evidence="7">The sequence shown here is derived from an EMBL/GenBank/DDBJ whole genome shotgun (WGS) entry which is preliminary data.</text>
</comment>
<protein>
    <recommendedName>
        <fullName evidence="6">Ferredoxin</fullName>
    </recommendedName>
</protein>
<keyword evidence="3 6" id="KW-0249">Electron transport</keyword>
<evidence type="ECO:0000256" key="2">
    <source>
        <dbReference type="ARBA" id="ARBA00022723"/>
    </source>
</evidence>
<evidence type="ECO:0000256" key="4">
    <source>
        <dbReference type="ARBA" id="ARBA00023004"/>
    </source>
</evidence>
<dbReference type="GO" id="GO:0009055">
    <property type="term" value="F:electron transfer activity"/>
    <property type="evidence" value="ECO:0007669"/>
    <property type="project" value="UniProtKB-UniRule"/>
</dbReference>
<name>A0A2S6HN35_9FIRM</name>
<accession>A0A2S6HN35</accession>
<keyword evidence="2 6" id="KW-0479">Metal-binding</keyword>
<dbReference type="SUPFAM" id="SSF54862">
    <property type="entry name" value="4Fe-4S ferredoxins"/>
    <property type="match status" value="1"/>
</dbReference>
<evidence type="ECO:0000256" key="1">
    <source>
        <dbReference type="ARBA" id="ARBA00022448"/>
    </source>
</evidence>
<dbReference type="InterPro" id="IPR001080">
    <property type="entry name" value="3Fe4S_ferredoxin"/>
</dbReference>
<keyword evidence="8" id="KW-1185">Reference proteome</keyword>
<proteinExistence type="predicted"/>
<dbReference type="GO" id="GO:0051536">
    <property type="term" value="F:iron-sulfur cluster binding"/>
    <property type="evidence" value="ECO:0007669"/>
    <property type="project" value="UniProtKB-KW"/>
</dbReference>
<evidence type="ECO:0000313" key="8">
    <source>
        <dbReference type="Proteomes" id="UP000237749"/>
    </source>
</evidence>
<sequence length="63" mass="6638">MVAEVDREGCIECGLCASVCPEVFRMGDDGPAEVYVDTVPESSESSAVEAQEGCPVSVIKVEE</sequence>